<dbReference type="GO" id="GO:0016887">
    <property type="term" value="F:ATP hydrolysis activity"/>
    <property type="evidence" value="ECO:0000318"/>
    <property type="project" value="GO_Central"/>
</dbReference>
<dbReference type="EMBL" id="KI392384">
    <property type="protein sequence ID" value="ERN17190.1"/>
    <property type="molecule type" value="Genomic_DNA"/>
</dbReference>
<dbReference type="Gramene" id="ERN17190">
    <property type="protein sequence ID" value="ERN17190"/>
    <property type="gene ID" value="AMTR_s00044p00152780"/>
</dbReference>
<feature type="domain" description="MutL C-terminal dimerisation" evidence="2">
    <location>
        <begin position="543"/>
        <end position="709"/>
    </location>
</feature>
<protein>
    <recommendedName>
        <fullName evidence="2">MutL C-terminal dimerisation domain-containing protein</fullName>
    </recommendedName>
</protein>
<dbReference type="Proteomes" id="UP000017836">
    <property type="component" value="Unassembled WGS sequence"/>
</dbReference>
<dbReference type="GO" id="GO:0140664">
    <property type="term" value="F:ATP-dependent DNA damage sensor activity"/>
    <property type="evidence" value="ECO:0007669"/>
    <property type="project" value="InterPro"/>
</dbReference>
<dbReference type="Pfam" id="PF08676">
    <property type="entry name" value="MutL_C"/>
    <property type="match status" value="1"/>
</dbReference>
<feature type="compositionally biased region" description="Basic and acidic residues" evidence="1">
    <location>
        <begin position="357"/>
        <end position="368"/>
    </location>
</feature>
<evidence type="ECO:0000259" key="2">
    <source>
        <dbReference type="SMART" id="SM00853"/>
    </source>
</evidence>
<feature type="region of interest" description="Disordered" evidence="1">
    <location>
        <begin position="437"/>
        <end position="457"/>
    </location>
</feature>
<dbReference type="STRING" id="13333.U5D4P3"/>
<proteinExistence type="predicted"/>
<dbReference type="GO" id="GO:0006298">
    <property type="term" value="P:mismatch repair"/>
    <property type="evidence" value="ECO:0000318"/>
    <property type="project" value="GO_Central"/>
</dbReference>
<dbReference type="eggNOG" id="KOG1977">
    <property type="taxonomic scope" value="Eukaryota"/>
</dbReference>
<dbReference type="InterPro" id="IPR037198">
    <property type="entry name" value="MutL_C_sf"/>
</dbReference>
<dbReference type="SMART" id="SM00853">
    <property type="entry name" value="MutL_C"/>
    <property type="match status" value="1"/>
</dbReference>
<dbReference type="PANTHER" id="PTHR10073:SF47">
    <property type="entry name" value="DNA MISMATCH REPAIR PROTEIN MLH3"/>
    <property type="match status" value="1"/>
</dbReference>
<evidence type="ECO:0000256" key="1">
    <source>
        <dbReference type="SAM" id="MobiDB-lite"/>
    </source>
</evidence>
<feature type="region of interest" description="Disordered" evidence="1">
    <location>
        <begin position="348"/>
        <end position="381"/>
    </location>
</feature>
<evidence type="ECO:0000313" key="3">
    <source>
        <dbReference type="EMBL" id="ERN17190.1"/>
    </source>
</evidence>
<dbReference type="GO" id="GO:0032300">
    <property type="term" value="C:mismatch repair complex"/>
    <property type="evidence" value="ECO:0000318"/>
    <property type="project" value="GO_Central"/>
</dbReference>
<dbReference type="AlphaFoldDB" id="U5D4P3"/>
<dbReference type="InterPro" id="IPR038973">
    <property type="entry name" value="MutL/Mlh/Pms-like"/>
</dbReference>
<dbReference type="HOGENOM" id="CLU_355036_0_0_1"/>
<sequence length="791" mass="88455">MYGKVDFKLFGGAMDAKFSEESVVTKAGECIEKDSTLELRLENSHDNTRLNKRSRTSTERCYYFEDSDEKKPFLSRCPRKLETLASKPLHFPGNMLDSSGLLYNEGRFEGQFDHYAYESKVPTFYDSLDVADVELGKESSDFYSVIPLLPKIASSQQSPLALYKYQDTGKVDLPSRGFINPHYWKDMRSIEEQIACGGLFSQDLEKGPDSESVNSRWCIRSPDSDTEGIKVGGDFENCVSSSGLSAQKVKDNFVSYSPRENSYMGGALYVSSCSLGDSYFSSCNSPERKLHRPLRNRSHLDGIFDEGSGRLRLLSSPMDSLDLGAGVANDTENFPTAFESSHFYNGLGRKKKGSSKKYKDDQCEEVSKSRTRRSSSAPPIYRGKRKFSFSSNVMAVTHGQEFPVCRSTEQIPSLPDGASEQYPELMDCSLTCFRQSPERKPSQMEISNETERSGVLERSQSIPMCRDTDVVDDSINALTKWRSADSQATVEHLNKMQMDTDKPRFKPGYDDSILDISSGLLHLASSSLIPESISKDCLDNAKVLLQLDKKFIPVTAGRYLAIIDQHAADERIRLEDLREKVLLGEGKTITYLDCEQELVLPEVGHQLLQNYAEQIQSWGWVCNFNTGGNGSFTKNLNLLQRQGQRQGQSFKATLLAVPCILGIKLSDKDLIEFIDQLVETDGSSTVPPSVLRILNFKACRGAIMFGDSLLPSECSLIVEELRATSLCFQCAHGRPTTVPLVNLEALHKQLSDLGTLNNQFEEEWHGLKRSKPSLERAKLQLSTAKIQRGTD</sequence>
<gene>
    <name evidence="3" type="ORF">AMTR_s00044p00152780</name>
</gene>
<dbReference type="SUPFAM" id="SSF118116">
    <property type="entry name" value="DNA mismatch repair protein MutL"/>
    <property type="match status" value="1"/>
</dbReference>
<dbReference type="GO" id="GO:0005524">
    <property type="term" value="F:ATP binding"/>
    <property type="evidence" value="ECO:0007669"/>
    <property type="project" value="InterPro"/>
</dbReference>
<name>U5D4P3_AMBTC</name>
<dbReference type="InterPro" id="IPR014790">
    <property type="entry name" value="MutL_C"/>
</dbReference>
<reference evidence="4" key="1">
    <citation type="journal article" date="2013" name="Science">
        <title>The Amborella genome and the evolution of flowering plants.</title>
        <authorList>
            <consortium name="Amborella Genome Project"/>
        </authorList>
    </citation>
    <scope>NUCLEOTIDE SEQUENCE [LARGE SCALE GENOMIC DNA]</scope>
</reference>
<organism evidence="3 4">
    <name type="scientific">Amborella trichopoda</name>
    <dbReference type="NCBI Taxonomy" id="13333"/>
    <lineage>
        <taxon>Eukaryota</taxon>
        <taxon>Viridiplantae</taxon>
        <taxon>Streptophyta</taxon>
        <taxon>Embryophyta</taxon>
        <taxon>Tracheophyta</taxon>
        <taxon>Spermatophyta</taxon>
        <taxon>Magnoliopsida</taxon>
        <taxon>Amborellales</taxon>
        <taxon>Amborellaceae</taxon>
        <taxon>Amborella</taxon>
    </lineage>
</organism>
<dbReference type="Gene3D" id="3.30.1540.20">
    <property type="entry name" value="MutL, C-terminal domain, dimerisation subdomain"/>
    <property type="match status" value="2"/>
</dbReference>
<dbReference type="PANTHER" id="PTHR10073">
    <property type="entry name" value="DNA MISMATCH REPAIR PROTEIN MLH, PMS, MUTL"/>
    <property type="match status" value="1"/>
</dbReference>
<dbReference type="InterPro" id="IPR042120">
    <property type="entry name" value="MutL_C_dimsub"/>
</dbReference>
<accession>U5D4P3</accession>
<keyword evidence="4" id="KW-1185">Reference proteome</keyword>
<evidence type="ECO:0000313" key="4">
    <source>
        <dbReference type="Proteomes" id="UP000017836"/>
    </source>
</evidence>